<keyword evidence="3" id="KW-1185">Reference proteome</keyword>
<dbReference type="AlphaFoldDB" id="A0A9X2VZ09"/>
<evidence type="ECO:0000313" key="2">
    <source>
        <dbReference type="EMBL" id="MCT2557653.1"/>
    </source>
</evidence>
<dbReference type="Proteomes" id="UP001142648">
    <property type="component" value="Unassembled WGS sequence"/>
</dbReference>
<protein>
    <recommendedName>
        <fullName evidence="4">Homeodomain phBC6A51-type domain-containing protein</fullName>
    </recommendedName>
</protein>
<evidence type="ECO:0008006" key="4">
    <source>
        <dbReference type="Google" id="ProtNLM"/>
    </source>
</evidence>
<proteinExistence type="predicted"/>
<feature type="region of interest" description="Disordered" evidence="1">
    <location>
        <begin position="144"/>
        <end position="166"/>
    </location>
</feature>
<evidence type="ECO:0000256" key="1">
    <source>
        <dbReference type="SAM" id="MobiDB-lite"/>
    </source>
</evidence>
<dbReference type="EMBL" id="JAOAMV010000001">
    <property type="protein sequence ID" value="MCT2557653.1"/>
    <property type="molecule type" value="Genomic_DNA"/>
</dbReference>
<name>A0A9X2VZ09_9SPHN</name>
<sequence length="166" mass="18424">MAARGKQAAGAKKKAPPRARWQADFLAALAHSSNVTLAAQKAGVDVSTVYRSRRAEPDFYRRWQEALAEGYDNLEMDLLHRLRIGQLEGGKAQARRKFDNAIAFRLLTAHREAVGRQKALRASEDEDAIIASITEKLEKMKERQEAARAMAEEDSAYQAGAPADDE</sequence>
<dbReference type="RefSeq" id="WP_259960423.1">
    <property type="nucleotide sequence ID" value="NZ_JAOAMV010000001.1"/>
</dbReference>
<gene>
    <name evidence="2" type="ORF">N0B51_01520</name>
</gene>
<evidence type="ECO:0000313" key="3">
    <source>
        <dbReference type="Proteomes" id="UP001142648"/>
    </source>
</evidence>
<comment type="caution">
    <text evidence="2">The sequence shown here is derived from an EMBL/GenBank/DDBJ whole genome shotgun (WGS) entry which is preliminary data.</text>
</comment>
<accession>A0A9X2VZ09</accession>
<organism evidence="2 3">
    <name type="scientific">Tsuneonella litorea</name>
    <dbReference type="NCBI Taxonomy" id="2976475"/>
    <lineage>
        <taxon>Bacteria</taxon>
        <taxon>Pseudomonadati</taxon>
        <taxon>Pseudomonadota</taxon>
        <taxon>Alphaproteobacteria</taxon>
        <taxon>Sphingomonadales</taxon>
        <taxon>Erythrobacteraceae</taxon>
        <taxon>Tsuneonella</taxon>
    </lineage>
</organism>
<reference evidence="2" key="1">
    <citation type="submission" date="2022-09" db="EMBL/GenBank/DDBJ databases">
        <title>The genome sequence of Tsuneonella sp. YG55.</title>
        <authorList>
            <person name="Liu Y."/>
        </authorList>
    </citation>
    <scope>NUCLEOTIDE SEQUENCE</scope>
    <source>
        <strain evidence="2">YG55</strain>
    </source>
</reference>